<evidence type="ECO:0000256" key="1">
    <source>
        <dbReference type="SAM" id="Phobius"/>
    </source>
</evidence>
<sequence length="337" mass="35522">MGQPQILTRGARISGTVACALVALISVGWIIRDLTKADGPGRLWWMWAGLPAGFSGQELWVTGLTDLLLFPVCAVVAFTALRSPAAAPAFVAAGVLTAALRLPSLWILTSDWTQLWGSEDLRSQALWSAGAQVALGLALIGLVLWGRAPRGHAAGYGYPPSPEDTEPARPTNGAAATAFIFLGAAALVRASWEIYRLSEYGWDVYESRLTGGRNAVLTLLSTPSAWSSLVLVLIALVAATGALNRAMFSRPLGMTAAAAVLLWGVLDVSAGIKTDAFEGITDAPLLLQLHLASAVLYTAAGAITLFALAQRNEHSGYGSGPRYGYNYPYDPPAPYGR</sequence>
<keyword evidence="3" id="KW-1185">Reference proteome</keyword>
<keyword evidence="1" id="KW-0812">Transmembrane</keyword>
<comment type="caution">
    <text evidence="2">The sequence shown here is derived from an EMBL/GenBank/DDBJ whole genome shotgun (WGS) entry which is preliminary data.</text>
</comment>
<feature type="transmembrane region" description="Helical" evidence="1">
    <location>
        <begin position="126"/>
        <end position="145"/>
    </location>
</feature>
<feature type="transmembrane region" description="Helical" evidence="1">
    <location>
        <begin position="215"/>
        <end position="239"/>
    </location>
</feature>
<feature type="transmembrane region" description="Helical" evidence="1">
    <location>
        <begin position="174"/>
        <end position="195"/>
    </location>
</feature>
<gene>
    <name evidence="2" type="ORF">DY218_20905</name>
</gene>
<feature type="transmembrane region" description="Helical" evidence="1">
    <location>
        <begin position="85"/>
        <end position="106"/>
    </location>
</feature>
<dbReference type="RefSeq" id="WP_128557625.1">
    <property type="nucleotide sequence ID" value="NZ_QUAK01000113.1"/>
</dbReference>
<reference evidence="2 3" key="1">
    <citation type="submission" date="2018-08" db="EMBL/GenBank/DDBJ databases">
        <title>Isolation, diversity and antifungal activity of Actinobacteria from wheat.</title>
        <authorList>
            <person name="Han C."/>
        </authorList>
    </citation>
    <scope>NUCLEOTIDE SEQUENCE [LARGE SCALE GENOMIC DNA]</scope>
    <source>
        <strain evidence="2 3">NEAU-YY421</strain>
    </source>
</reference>
<protein>
    <submittedName>
        <fullName evidence="2">Uncharacterized protein</fullName>
    </submittedName>
</protein>
<feature type="transmembrane region" description="Helical" evidence="1">
    <location>
        <begin position="287"/>
        <end position="309"/>
    </location>
</feature>
<keyword evidence="1" id="KW-0472">Membrane</keyword>
<organism evidence="2 3">
    <name type="scientific">Streptomyces triticagri</name>
    <dbReference type="NCBI Taxonomy" id="2293568"/>
    <lineage>
        <taxon>Bacteria</taxon>
        <taxon>Bacillati</taxon>
        <taxon>Actinomycetota</taxon>
        <taxon>Actinomycetes</taxon>
        <taxon>Kitasatosporales</taxon>
        <taxon>Streptomycetaceae</taxon>
        <taxon>Streptomyces</taxon>
    </lineage>
</organism>
<evidence type="ECO:0000313" key="3">
    <source>
        <dbReference type="Proteomes" id="UP000263094"/>
    </source>
</evidence>
<dbReference type="AlphaFoldDB" id="A0A372M393"/>
<dbReference type="Proteomes" id="UP000263094">
    <property type="component" value="Unassembled WGS sequence"/>
</dbReference>
<feature type="transmembrane region" description="Helical" evidence="1">
    <location>
        <begin position="59"/>
        <end position="78"/>
    </location>
</feature>
<dbReference type="EMBL" id="QUAK01000113">
    <property type="protein sequence ID" value="RFU84767.1"/>
    <property type="molecule type" value="Genomic_DNA"/>
</dbReference>
<keyword evidence="1" id="KW-1133">Transmembrane helix</keyword>
<name>A0A372M393_9ACTN</name>
<evidence type="ECO:0000313" key="2">
    <source>
        <dbReference type="EMBL" id="RFU84767.1"/>
    </source>
</evidence>
<accession>A0A372M393</accession>
<proteinExistence type="predicted"/>
<feature type="transmembrane region" description="Helical" evidence="1">
    <location>
        <begin position="12"/>
        <end position="31"/>
    </location>
</feature>
<dbReference type="OrthoDB" id="4302326at2"/>
<feature type="transmembrane region" description="Helical" evidence="1">
    <location>
        <begin position="251"/>
        <end position="272"/>
    </location>
</feature>